<gene>
    <name evidence="2" type="ORF">E4U13_000687</name>
</gene>
<evidence type="ECO:0000313" key="3">
    <source>
        <dbReference type="Proteomes" id="UP000732380"/>
    </source>
</evidence>
<evidence type="ECO:0000313" key="2">
    <source>
        <dbReference type="EMBL" id="KAG6117931.1"/>
    </source>
</evidence>
<protein>
    <submittedName>
        <fullName evidence="2">Uncharacterized protein</fullName>
    </submittedName>
</protein>
<name>A0A9P7TVN4_9HYPO</name>
<dbReference type="Proteomes" id="UP000732380">
    <property type="component" value="Unassembled WGS sequence"/>
</dbReference>
<sequence>MLVQPSQRVSVAVQHKLPEYDRVLFEPKNTPALGIYAVMADKFTAQEVGRFRSTNLDARVYTVDVAAQPAASDLALVTEDHDEKHLLPSEQVIREEVATVHPETNENFFDSGDASERRPIEDLQRD</sequence>
<organism evidence="2 3">
    <name type="scientific">Claviceps humidiphila</name>
    <dbReference type="NCBI Taxonomy" id="1294629"/>
    <lineage>
        <taxon>Eukaryota</taxon>
        <taxon>Fungi</taxon>
        <taxon>Dikarya</taxon>
        <taxon>Ascomycota</taxon>
        <taxon>Pezizomycotina</taxon>
        <taxon>Sordariomycetes</taxon>
        <taxon>Hypocreomycetidae</taxon>
        <taxon>Hypocreales</taxon>
        <taxon>Clavicipitaceae</taxon>
        <taxon>Claviceps</taxon>
    </lineage>
</organism>
<reference evidence="2 3" key="1">
    <citation type="journal article" date="2020" name="bioRxiv">
        <title>Whole genome comparisons of ergot fungi reveals the divergence and evolution of species within the genus Claviceps are the result of varying mechanisms driving genome evolution and host range expansion.</title>
        <authorList>
            <person name="Wyka S.A."/>
            <person name="Mondo S.J."/>
            <person name="Liu M."/>
            <person name="Dettman J."/>
            <person name="Nalam V."/>
            <person name="Broders K.D."/>
        </authorList>
    </citation>
    <scope>NUCLEOTIDE SEQUENCE [LARGE SCALE GENOMIC DNA]</scope>
    <source>
        <strain evidence="2 3">LM576</strain>
    </source>
</reference>
<accession>A0A9P7TVN4</accession>
<evidence type="ECO:0000256" key="1">
    <source>
        <dbReference type="SAM" id="MobiDB-lite"/>
    </source>
</evidence>
<dbReference type="EMBL" id="SRQM01000120">
    <property type="protein sequence ID" value="KAG6117931.1"/>
    <property type="molecule type" value="Genomic_DNA"/>
</dbReference>
<proteinExistence type="predicted"/>
<feature type="compositionally biased region" description="Basic and acidic residues" evidence="1">
    <location>
        <begin position="114"/>
        <end position="126"/>
    </location>
</feature>
<dbReference type="AlphaFoldDB" id="A0A9P7TVN4"/>
<keyword evidence="3" id="KW-1185">Reference proteome</keyword>
<feature type="region of interest" description="Disordered" evidence="1">
    <location>
        <begin position="102"/>
        <end position="126"/>
    </location>
</feature>
<comment type="caution">
    <text evidence="2">The sequence shown here is derived from an EMBL/GenBank/DDBJ whole genome shotgun (WGS) entry which is preliminary data.</text>
</comment>